<evidence type="ECO:0000256" key="2">
    <source>
        <dbReference type="ARBA" id="ARBA00022692"/>
    </source>
</evidence>
<evidence type="ECO:0000256" key="7">
    <source>
        <dbReference type="SAM" id="Phobius"/>
    </source>
</evidence>
<dbReference type="CDD" id="cd18596">
    <property type="entry name" value="ABC_6TM_VMR1_D1_like"/>
    <property type="match status" value="1"/>
</dbReference>
<dbReference type="InterPro" id="IPR036640">
    <property type="entry name" value="ABC1_TM_sf"/>
</dbReference>
<sequence>MHQIQDPPDVTLILLSFLSIYSYRNLWSLVAADAEPPLDSSEGAFFYTKFALLAITAVILPMLTPRRIVSANEKRINAEETASWFSMLSFDFLDPLIVAAYRSTAFNKEDIPPLLERDRTEYMMSYVNSLDPLHRAYKSRHVMWGLIRVFGKDYAILGSLQAILTALGFVTPFGLQQLLRYLESNGSNSRIRPWFWIAWLFFGPLLRAVVSQQYTFIATKIVVRAECILTQLLFQHSLRIRAHAGDKRSESNNFLGRLSNLATTDLKNITGIAEFWIVVLYAPLHLALCIWFLYAILEWSALVGLAVMLMLFPASGYVTRLMRAVSVESMKQTDARVQTVTESESCHQIVIFWARAHTDKEPSYASFEDDQVIWVGA</sequence>
<accession>A0ABR3JZR2</accession>
<evidence type="ECO:0000259" key="8">
    <source>
        <dbReference type="PROSITE" id="PS50929"/>
    </source>
</evidence>
<dbReference type="Proteomes" id="UP001556367">
    <property type="component" value="Unassembled WGS sequence"/>
</dbReference>
<evidence type="ECO:0000256" key="1">
    <source>
        <dbReference type="ARBA" id="ARBA00022448"/>
    </source>
</evidence>
<evidence type="ECO:0000256" key="6">
    <source>
        <dbReference type="ARBA" id="ARBA00023136"/>
    </source>
</evidence>
<reference evidence="10" key="1">
    <citation type="submission" date="2024-06" db="EMBL/GenBank/DDBJ databases">
        <title>Multi-omics analyses provide insights into the biosynthesis of the anticancer antibiotic pleurotin in Hohenbuehelia grisea.</title>
        <authorList>
            <person name="Weaver J.A."/>
            <person name="Alberti F."/>
        </authorList>
    </citation>
    <scope>NUCLEOTIDE SEQUENCE [LARGE SCALE GENOMIC DNA]</scope>
    <source>
        <strain evidence="10">T-177</strain>
    </source>
</reference>
<evidence type="ECO:0000256" key="3">
    <source>
        <dbReference type="ARBA" id="ARBA00022741"/>
    </source>
</evidence>
<keyword evidence="4" id="KW-0067">ATP-binding</keyword>
<keyword evidence="5 7" id="KW-1133">Transmembrane helix</keyword>
<proteinExistence type="predicted"/>
<gene>
    <name evidence="9" type="ORF">HGRIS_005643</name>
</gene>
<evidence type="ECO:0000313" key="10">
    <source>
        <dbReference type="Proteomes" id="UP001556367"/>
    </source>
</evidence>
<evidence type="ECO:0000313" key="9">
    <source>
        <dbReference type="EMBL" id="KAL0960611.1"/>
    </source>
</evidence>
<feature type="transmembrane region" description="Helical" evidence="7">
    <location>
        <begin position="44"/>
        <end position="64"/>
    </location>
</feature>
<dbReference type="PROSITE" id="PS50929">
    <property type="entry name" value="ABC_TM1F"/>
    <property type="match status" value="1"/>
</dbReference>
<evidence type="ECO:0000256" key="5">
    <source>
        <dbReference type="ARBA" id="ARBA00022989"/>
    </source>
</evidence>
<protein>
    <recommendedName>
        <fullName evidence="8">ABC transmembrane type-1 domain-containing protein</fullName>
    </recommendedName>
</protein>
<feature type="domain" description="ABC transmembrane type-1" evidence="8">
    <location>
        <begin position="155"/>
        <end position="343"/>
    </location>
</feature>
<evidence type="ECO:0000256" key="4">
    <source>
        <dbReference type="ARBA" id="ARBA00022840"/>
    </source>
</evidence>
<keyword evidence="1" id="KW-0813">Transport</keyword>
<dbReference type="SUPFAM" id="SSF90123">
    <property type="entry name" value="ABC transporter transmembrane region"/>
    <property type="match status" value="1"/>
</dbReference>
<feature type="transmembrane region" description="Helical" evidence="7">
    <location>
        <begin position="154"/>
        <end position="173"/>
    </location>
</feature>
<keyword evidence="3" id="KW-0547">Nucleotide-binding</keyword>
<comment type="caution">
    <text evidence="9">The sequence shown here is derived from an EMBL/GenBank/DDBJ whole genome shotgun (WGS) entry which is preliminary data.</text>
</comment>
<keyword evidence="10" id="KW-1185">Reference proteome</keyword>
<organism evidence="9 10">
    <name type="scientific">Hohenbuehelia grisea</name>
    <dbReference type="NCBI Taxonomy" id="104357"/>
    <lineage>
        <taxon>Eukaryota</taxon>
        <taxon>Fungi</taxon>
        <taxon>Dikarya</taxon>
        <taxon>Basidiomycota</taxon>
        <taxon>Agaricomycotina</taxon>
        <taxon>Agaricomycetes</taxon>
        <taxon>Agaricomycetidae</taxon>
        <taxon>Agaricales</taxon>
        <taxon>Pleurotineae</taxon>
        <taxon>Pleurotaceae</taxon>
        <taxon>Hohenbuehelia</taxon>
    </lineage>
</organism>
<dbReference type="Gene3D" id="1.20.1560.10">
    <property type="entry name" value="ABC transporter type 1, transmembrane domain"/>
    <property type="match status" value="1"/>
</dbReference>
<dbReference type="Pfam" id="PF00664">
    <property type="entry name" value="ABC_membrane"/>
    <property type="match status" value="1"/>
</dbReference>
<keyword evidence="2 7" id="KW-0812">Transmembrane</keyword>
<feature type="transmembrane region" description="Helical" evidence="7">
    <location>
        <begin position="275"/>
        <end position="296"/>
    </location>
</feature>
<dbReference type="PANTHER" id="PTHR24223:SF356">
    <property type="entry name" value="ATP-BINDING CASSETTE TRANSPORTER ABC4"/>
    <property type="match status" value="1"/>
</dbReference>
<dbReference type="PANTHER" id="PTHR24223">
    <property type="entry name" value="ATP-BINDING CASSETTE SUB-FAMILY C"/>
    <property type="match status" value="1"/>
</dbReference>
<name>A0ABR3JZR2_9AGAR</name>
<feature type="transmembrane region" description="Helical" evidence="7">
    <location>
        <begin position="193"/>
        <end position="210"/>
    </location>
</feature>
<keyword evidence="6 7" id="KW-0472">Membrane</keyword>
<dbReference type="EMBL" id="JASNQZ010000001">
    <property type="protein sequence ID" value="KAL0960611.1"/>
    <property type="molecule type" value="Genomic_DNA"/>
</dbReference>
<dbReference type="InterPro" id="IPR050173">
    <property type="entry name" value="ABC_transporter_C-like"/>
</dbReference>
<dbReference type="InterPro" id="IPR011527">
    <property type="entry name" value="ABC1_TM_dom"/>
</dbReference>
<feature type="transmembrane region" description="Helical" evidence="7">
    <location>
        <begin position="302"/>
        <end position="322"/>
    </location>
</feature>